<dbReference type="Pfam" id="PF10651">
    <property type="entry name" value="BppU_N"/>
    <property type="match status" value="1"/>
</dbReference>
<feature type="domain" description="SGNH hydrolase-type esterase" evidence="2">
    <location>
        <begin position="188"/>
        <end position="369"/>
    </location>
</feature>
<dbReference type="SUPFAM" id="SSF52266">
    <property type="entry name" value="SGNH hydrolase"/>
    <property type="match status" value="1"/>
</dbReference>
<reference evidence="3 4" key="1">
    <citation type="submission" date="2020-03" db="EMBL/GenBank/DDBJ databases">
        <title>Soil Listeria distribution.</title>
        <authorList>
            <person name="Liao J."/>
            <person name="Wiedmann M."/>
        </authorList>
    </citation>
    <scope>NUCLEOTIDE SEQUENCE [LARGE SCALE GENOMIC DNA]</scope>
    <source>
        <strain evidence="3 4">FSL L7-0360</strain>
    </source>
</reference>
<gene>
    <name evidence="3" type="ORF">HCB06_03505</name>
</gene>
<organism evidence="3 4">
    <name type="scientific">Listeria booriae</name>
    <dbReference type="NCBI Taxonomy" id="1552123"/>
    <lineage>
        <taxon>Bacteria</taxon>
        <taxon>Bacillati</taxon>
        <taxon>Bacillota</taxon>
        <taxon>Bacilli</taxon>
        <taxon>Bacillales</taxon>
        <taxon>Listeriaceae</taxon>
        <taxon>Listeria</taxon>
    </lineage>
</organism>
<dbReference type="EMBL" id="JAARXI010000002">
    <property type="protein sequence ID" value="MBC2115676.1"/>
    <property type="molecule type" value="Genomic_DNA"/>
</dbReference>
<evidence type="ECO:0000259" key="2">
    <source>
        <dbReference type="Pfam" id="PF13472"/>
    </source>
</evidence>
<accession>A0A7X0YJM7</accession>
<name>A0A7X0YJM7_9LIST</name>
<dbReference type="Proteomes" id="UP000529446">
    <property type="component" value="Unassembled WGS sequence"/>
</dbReference>
<dbReference type="AlphaFoldDB" id="A0A7X0YJM7"/>
<sequence length="673" mass="75090">MSDNVFKDLETPLDVSAHNIGSLDLRGTYSTQDIGTARMIFKLVNHDDLKLDLVEAYIFLSSETLKSEARAELDKENGQITYILSDEEIKHAGSVYAELYLRYIDGQALSVHKFHFKIERALIDQDLEIVDLVYSDTFKNVIEQHQKNFEEIEAEMYAQLAKYRNLQLELISRGFEKLRKGEQTKILAYGDSLTYGYDIYSADKRPADTKPTSNGTKHTRERASVTYPEALELALKQVYSNVSTQNWGYSGDTVTSSFAKWDGTNPGADITLFMLGHNDSKNAQESISDFISGYKKIIERALSWGSGVIFLTPPKQKNAVDFTVDVYSQAVIQLAKEYQAPVVDMAELTEGIPASFYSDSVHFNGRGYDFIGKKLAALFLNKTILNISKVKAHDALNVVKETSGIQFNENCTMSVSEYFPTEDATETGKGVALVLKNGGKVYFSFYAEEANLLYLPSLYAGSKTLNLKVEMNFSAETANNAISYSFGTTSARIMNKPLKSVTYTTADLNWYSSAALFIDGRINASKLMYAPRRGYYTVSIENLDTYAVNLFGLEFRNAHAAIFGNNALYTLGSFAGDILTLAAGNYELYSDNAVNMPFAGKALATLEIYVGGSNRKLFRVTNLSTRISYEGTYNPTSSSQVFWRESITNIGFSALQEQIYMLQDKIEGLEGLK</sequence>
<evidence type="ECO:0000313" key="4">
    <source>
        <dbReference type="Proteomes" id="UP000529446"/>
    </source>
</evidence>
<dbReference type="InterPro" id="IPR051532">
    <property type="entry name" value="Ester_Hydrolysis_Enzymes"/>
</dbReference>
<proteinExistence type="predicted"/>
<dbReference type="InterPro" id="IPR013830">
    <property type="entry name" value="SGNH_hydro"/>
</dbReference>
<evidence type="ECO:0000313" key="3">
    <source>
        <dbReference type="EMBL" id="MBC2115676.1"/>
    </source>
</evidence>
<dbReference type="RefSeq" id="WP_185535079.1">
    <property type="nucleotide sequence ID" value="NZ_JAARXI010000002.1"/>
</dbReference>
<dbReference type="Pfam" id="PF13472">
    <property type="entry name" value="Lipase_GDSL_2"/>
    <property type="match status" value="1"/>
</dbReference>
<dbReference type="Gene3D" id="2.60.40.3350">
    <property type="match status" value="1"/>
</dbReference>
<feature type="domain" description="BppU N-terminal" evidence="1">
    <location>
        <begin position="24"/>
        <end position="146"/>
    </location>
</feature>
<dbReference type="CDD" id="cd00229">
    <property type="entry name" value="SGNH_hydrolase"/>
    <property type="match status" value="1"/>
</dbReference>
<comment type="caution">
    <text evidence="3">The sequence shown here is derived from an EMBL/GenBank/DDBJ whole genome shotgun (WGS) entry which is preliminary data.</text>
</comment>
<protein>
    <submittedName>
        <fullName evidence="3">BppU family phage baseplate upper protein</fullName>
    </submittedName>
</protein>
<dbReference type="InterPro" id="IPR018913">
    <property type="entry name" value="BppU_N"/>
</dbReference>
<dbReference type="PANTHER" id="PTHR30383">
    <property type="entry name" value="THIOESTERASE 1/PROTEASE 1/LYSOPHOSPHOLIPASE L1"/>
    <property type="match status" value="1"/>
</dbReference>
<dbReference type="InterPro" id="IPR036514">
    <property type="entry name" value="SGNH_hydro_sf"/>
</dbReference>
<evidence type="ECO:0000259" key="1">
    <source>
        <dbReference type="Pfam" id="PF10651"/>
    </source>
</evidence>
<dbReference type="Gene3D" id="3.40.50.1110">
    <property type="entry name" value="SGNH hydrolase"/>
    <property type="match status" value="1"/>
</dbReference>